<evidence type="ECO:0000256" key="5">
    <source>
        <dbReference type="ARBA" id="ARBA00023002"/>
    </source>
</evidence>
<evidence type="ECO:0000256" key="3">
    <source>
        <dbReference type="ARBA" id="ARBA00022630"/>
    </source>
</evidence>
<dbReference type="FunFam" id="3.30.70.2190:FF:000001">
    <property type="entry name" value="D-2-hydroxyglutarate dehydrogenase mitochondrial"/>
    <property type="match status" value="1"/>
</dbReference>
<dbReference type="Pfam" id="PF02913">
    <property type="entry name" value="FAD-oxidase_C"/>
    <property type="match status" value="1"/>
</dbReference>
<dbReference type="FunFam" id="3.30.465.10:FF:000001">
    <property type="entry name" value="D-2-hydroxyglutarate dehydrogenase, mitochondrial"/>
    <property type="match status" value="1"/>
</dbReference>
<gene>
    <name evidence="12" type="primary">NDAI0H04030</name>
    <name evidence="12" type="ordered locus">NDAI_0H04030</name>
</gene>
<reference evidence="12 13" key="1">
    <citation type="journal article" date="2011" name="Proc. Natl. Acad. Sci. U.S.A.">
        <title>Evolutionary erosion of yeast sex chromosomes by mating-type switching accidents.</title>
        <authorList>
            <person name="Gordon J.L."/>
            <person name="Armisen D."/>
            <person name="Proux-Wera E."/>
            <person name="Oheigeartaigh S.S."/>
            <person name="Byrne K.P."/>
            <person name="Wolfe K.H."/>
        </authorList>
    </citation>
    <scope>NUCLEOTIDE SEQUENCE [LARGE SCALE GENOMIC DNA]</scope>
    <source>
        <strain evidence="13">ATCC 10597 / BCRC 20456 / CBS 421 / NBRC 0211 / NRRL Y-12639</strain>
    </source>
</reference>
<protein>
    <recommendedName>
        <fullName evidence="10">D-lactate ferricytochrome C oxidoreductase</fullName>
        <ecNumber evidence="6">1.1.2.4</ecNumber>
        <ecNumber evidence="9">1.1.99.40</ecNumber>
    </recommendedName>
</protein>
<keyword evidence="4" id="KW-0274">FAD</keyword>
<evidence type="ECO:0000256" key="7">
    <source>
        <dbReference type="ARBA" id="ARBA00050208"/>
    </source>
</evidence>
<accession>G0WFL5</accession>
<dbReference type="Gene3D" id="3.30.70.2740">
    <property type="match status" value="1"/>
</dbReference>
<dbReference type="STRING" id="1071378.G0WFL5"/>
<dbReference type="InterPro" id="IPR016164">
    <property type="entry name" value="FAD-linked_Oxase-like_C"/>
</dbReference>
<evidence type="ECO:0000256" key="2">
    <source>
        <dbReference type="ARBA" id="ARBA00008000"/>
    </source>
</evidence>
<dbReference type="InterPro" id="IPR016166">
    <property type="entry name" value="FAD-bd_PCMH"/>
</dbReference>
<evidence type="ECO:0000256" key="8">
    <source>
        <dbReference type="ARBA" id="ARBA00051436"/>
    </source>
</evidence>
<evidence type="ECO:0000259" key="11">
    <source>
        <dbReference type="PROSITE" id="PS51387"/>
    </source>
</evidence>
<dbReference type="FunFam" id="1.10.45.10:FF:000001">
    <property type="entry name" value="D-lactate dehydrogenase mitochondrial"/>
    <property type="match status" value="1"/>
</dbReference>
<evidence type="ECO:0000313" key="12">
    <source>
        <dbReference type="EMBL" id="CCD26576.1"/>
    </source>
</evidence>
<dbReference type="GO" id="GO:0099615">
    <property type="term" value="F:(R)-2-hydroxyglutarate-pyruvate transhydrogenase activity"/>
    <property type="evidence" value="ECO:0007669"/>
    <property type="project" value="EnsemblFungi"/>
</dbReference>
<dbReference type="InterPro" id="IPR006094">
    <property type="entry name" value="Oxid_FAD_bind_N"/>
</dbReference>
<dbReference type="EC" id="1.1.99.40" evidence="9"/>
<dbReference type="GO" id="GO:0019249">
    <property type="term" value="P:lactate biosynthetic process"/>
    <property type="evidence" value="ECO:0007669"/>
    <property type="project" value="EnsemblFungi"/>
</dbReference>
<dbReference type="FunFam" id="3.30.43.10:FF:000002">
    <property type="entry name" value="D-2-hydroxyglutarate dehydrogenase, mitochondrial"/>
    <property type="match status" value="1"/>
</dbReference>
<evidence type="ECO:0000256" key="1">
    <source>
        <dbReference type="ARBA" id="ARBA00001974"/>
    </source>
</evidence>
<dbReference type="GO" id="GO:0004458">
    <property type="term" value="F:D-lactate dehydrogenase (cytochrome) activity"/>
    <property type="evidence" value="ECO:0007669"/>
    <property type="project" value="UniProtKB-EC"/>
</dbReference>
<dbReference type="KEGG" id="ndi:NDAI_0H04030"/>
<proteinExistence type="inferred from homology"/>
<dbReference type="OMA" id="FDRTVVC"/>
<dbReference type="SUPFAM" id="SSF56176">
    <property type="entry name" value="FAD-binding/transporter-associated domain-like"/>
    <property type="match status" value="1"/>
</dbReference>
<feature type="domain" description="FAD-binding PCMH-type" evidence="11">
    <location>
        <begin position="64"/>
        <end position="243"/>
    </location>
</feature>
<comment type="cofactor">
    <cofactor evidence="1">
        <name>FAD</name>
        <dbReference type="ChEBI" id="CHEBI:57692"/>
    </cofactor>
</comment>
<dbReference type="GeneID" id="11496106"/>
<dbReference type="RefSeq" id="XP_003671819.1">
    <property type="nucleotide sequence ID" value="XM_003671771.1"/>
</dbReference>
<dbReference type="eggNOG" id="KOG1232">
    <property type="taxonomic scope" value="Eukaryota"/>
</dbReference>
<dbReference type="PROSITE" id="PS51387">
    <property type="entry name" value="FAD_PCMH"/>
    <property type="match status" value="1"/>
</dbReference>
<evidence type="ECO:0000256" key="9">
    <source>
        <dbReference type="ARBA" id="ARBA00066713"/>
    </source>
</evidence>
<dbReference type="Pfam" id="PF01565">
    <property type="entry name" value="FAD_binding_4"/>
    <property type="match status" value="1"/>
</dbReference>
<dbReference type="Proteomes" id="UP000000689">
    <property type="component" value="Chromosome 8"/>
</dbReference>
<sequence>MTKVLPVAQLTAEAYPKVKRNPSFKVPTKDDVQYFRSFLDFDEILESSNSEELASFNQDWMKKYRGQSNLVLLPKSTDKIAKIMKYCNDNKLAVVPQGGNTDLVGASVPVFDEIILSLKNMNKIRDFDPVSGTFKCDAGVVMRDAHQFLRENNHIFPLDLPSRNNCQVGGVVSTNAGGLNFVRYGSLHGTVLGLEVVLPNGEIISNINALRKDNTGYDLKQLFIGAEGTIGVITGVSIQAAARPKALNAVLIGIDSFETVQKLFIKAKNELSEVLSAFEFMDRGSIECTIEYMGKPFPLVNSHGFYVLIETSGSNKRHDDEKLEAFLSSALETKLIAEGKMAKDLDEYNLFWTWRKSVPTACNSYGGMYKYDMSLQLKDLYSVSEAVTKRLNDASMIGDAPKPVVKSVGYGHVGDGNIHLNIAVRHFTKELEDLLEPFVYEYIALKKGSISAEHGVGFHKKGHLHYSRSEIELRFMKDIKNHYDPNGILNPYKYV</sequence>
<evidence type="ECO:0000256" key="6">
    <source>
        <dbReference type="ARBA" id="ARBA00038897"/>
    </source>
</evidence>
<evidence type="ECO:0000313" key="13">
    <source>
        <dbReference type="Proteomes" id="UP000000689"/>
    </source>
</evidence>
<keyword evidence="5" id="KW-0560">Oxidoreductase</keyword>
<dbReference type="InterPro" id="IPR016171">
    <property type="entry name" value="Vanillyl_alc_oxidase_C-sub2"/>
</dbReference>
<dbReference type="SUPFAM" id="SSF55103">
    <property type="entry name" value="FAD-linked oxidases, C-terminal domain"/>
    <property type="match status" value="1"/>
</dbReference>
<dbReference type="Gene3D" id="3.30.70.2190">
    <property type="match status" value="1"/>
</dbReference>
<keyword evidence="13" id="KW-1185">Reference proteome</keyword>
<dbReference type="EC" id="1.1.2.4" evidence="6"/>
<dbReference type="GO" id="GO:0005739">
    <property type="term" value="C:mitochondrion"/>
    <property type="evidence" value="ECO:0007669"/>
    <property type="project" value="TreeGrafter"/>
</dbReference>
<keyword evidence="3" id="KW-0285">Flavoprotein</keyword>
<dbReference type="PANTHER" id="PTHR43716:SF1">
    <property type="entry name" value="D-2-HYDROXYGLUTARATE DEHYDROGENASE, MITOCHONDRIAL"/>
    <property type="match status" value="1"/>
</dbReference>
<dbReference type="Gene3D" id="3.30.43.10">
    <property type="entry name" value="Uridine Diphospho-n-acetylenolpyruvylglucosamine Reductase, domain 2"/>
    <property type="match status" value="1"/>
</dbReference>
<dbReference type="InterPro" id="IPR016169">
    <property type="entry name" value="FAD-bd_PCMH_sub2"/>
</dbReference>
<evidence type="ECO:0000256" key="4">
    <source>
        <dbReference type="ARBA" id="ARBA00022827"/>
    </source>
</evidence>
<dbReference type="Gene3D" id="1.10.45.10">
    <property type="entry name" value="Vanillyl-alcohol Oxidase, Chain A, domain 4"/>
    <property type="match status" value="1"/>
</dbReference>
<dbReference type="GO" id="GO:0071949">
    <property type="term" value="F:FAD binding"/>
    <property type="evidence" value="ECO:0007669"/>
    <property type="project" value="EnsemblFungi"/>
</dbReference>
<comment type="catalytic activity">
    <reaction evidence="8">
        <text>(R)-lactate + 2 Fe(III)-[cytochrome c] = 2 Fe(II)-[cytochrome c] + pyruvate + 2 H(+)</text>
        <dbReference type="Rhea" id="RHEA:13521"/>
        <dbReference type="Rhea" id="RHEA-COMP:10350"/>
        <dbReference type="Rhea" id="RHEA-COMP:14399"/>
        <dbReference type="ChEBI" id="CHEBI:15361"/>
        <dbReference type="ChEBI" id="CHEBI:15378"/>
        <dbReference type="ChEBI" id="CHEBI:16004"/>
        <dbReference type="ChEBI" id="CHEBI:29033"/>
        <dbReference type="ChEBI" id="CHEBI:29034"/>
        <dbReference type="EC" id="1.1.2.4"/>
    </reaction>
</comment>
<comment type="catalytic activity">
    <reaction evidence="7">
        <text>(R)-2-hydroxyglutarate + pyruvate = (R)-lactate + 2-oxoglutarate</text>
        <dbReference type="Rhea" id="RHEA:51608"/>
        <dbReference type="ChEBI" id="CHEBI:15361"/>
        <dbReference type="ChEBI" id="CHEBI:15801"/>
        <dbReference type="ChEBI" id="CHEBI:16004"/>
        <dbReference type="ChEBI" id="CHEBI:16810"/>
        <dbReference type="EC" id="1.1.99.40"/>
    </reaction>
</comment>
<dbReference type="HOGENOM" id="CLU_017779_4_1_1"/>
<dbReference type="AlphaFoldDB" id="G0WFL5"/>
<dbReference type="PANTHER" id="PTHR43716">
    <property type="entry name" value="D-2-HYDROXYGLUTARATE DEHYDROGENASE, MITOCHONDRIAL"/>
    <property type="match status" value="1"/>
</dbReference>
<organism evidence="12 13">
    <name type="scientific">Naumovozyma dairenensis (strain ATCC 10597 / BCRC 20456 / CBS 421 / NBRC 0211 / NRRL Y-12639)</name>
    <name type="common">Saccharomyces dairenensis</name>
    <dbReference type="NCBI Taxonomy" id="1071378"/>
    <lineage>
        <taxon>Eukaryota</taxon>
        <taxon>Fungi</taxon>
        <taxon>Dikarya</taxon>
        <taxon>Ascomycota</taxon>
        <taxon>Saccharomycotina</taxon>
        <taxon>Saccharomycetes</taxon>
        <taxon>Saccharomycetales</taxon>
        <taxon>Saccharomycetaceae</taxon>
        <taxon>Naumovozyma</taxon>
    </lineage>
</organism>
<dbReference type="GO" id="GO:0030447">
    <property type="term" value="P:filamentous growth"/>
    <property type="evidence" value="ECO:0007669"/>
    <property type="project" value="EnsemblFungi"/>
</dbReference>
<dbReference type="InterPro" id="IPR016167">
    <property type="entry name" value="FAD-bd_PCMH_sub1"/>
</dbReference>
<dbReference type="OrthoDB" id="5332616at2759"/>
<dbReference type="EMBL" id="HE580274">
    <property type="protein sequence ID" value="CCD26576.1"/>
    <property type="molecule type" value="Genomic_DNA"/>
</dbReference>
<dbReference type="InterPro" id="IPR036318">
    <property type="entry name" value="FAD-bd_PCMH-like_sf"/>
</dbReference>
<dbReference type="FunFam" id="3.30.70.2740:FF:000002">
    <property type="entry name" value="D-2-hydroxyglutarate dehydrogenase mitochondrial"/>
    <property type="match status" value="1"/>
</dbReference>
<evidence type="ECO:0000256" key="10">
    <source>
        <dbReference type="ARBA" id="ARBA00083446"/>
    </source>
</evidence>
<name>G0WFL5_NAUDC</name>
<dbReference type="InterPro" id="IPR004113">
    <property type="entry name" value="FAD-bd_oxidored_4_C"/>
</dbReference>
<dbReference type="InterPro" id="IPR051264">
    <property type="entry name" value="FAD-oxidored/transferase_4"/>
</dbReference>
<dbReference type="Gene3D" id="3.30.465.10">
    <property type="match status" value="1"/>
</dbReference>
<comment type="similarity">
    <text evidence="2">Belongs to the FAD-binding oxidoreductase/transferase type 4 family.</text>
</comment>